<protein>
    <recommendedName>
        <fullName evidence="15">RecBCD enzyme subunit RecB</fullName>
        <ecNumber evidence="15">3.1.11.5</ecNumber>
        <ecNumber evidence="15">5.6.2.4</ecNumber>
    </recommendedName>
    <alternativeName>
        <fullName evidence="15">DNA 3'-5' helicase subunit RecB</fullName>
    </alternativeName>
    <alternativeName>
        <fullName evidence="15">Exonuclease V subunit RecB</fullName>
        <shortName evidence="15">ExoV subunit RecB</shortName>
    </alternativeName>
    <alternativeName>
        <fullName evidence="15">Helicase/nuclease RecBCD subunit RecB</fullName>
    </alternativeName>
</protein>
<feature type="region of interest" description="Nuclease activity, interacts with RecD and RecA" evidence="15">
    <location>
        <begin position="929"/>
        <end position="1207"/>
    </location>
</feature>
<dbReference type="PROSITE" id="PS51198">
    <property type="entry name" value="UVRD_HELICASE_ATP_BIND"/>
    <property type="match status" value="1"/>
</dbReference>
<dbReference type="Pfam" id="PF00580">
    <property type="entry name" value="UvrD-helicase"/>
    <property type="match status" value="1"/>
</dbReference>
<feature type="domain" description="UvrD-like helicase C-terminal" evidence="18">
    <location>
        <begin position="490"/>
        <end position="755"/>
    </location>
</feature>
<keyword evidence="20" id="KW-1185">Reference proteome</keyword>
<evidence type="ECO:0000256" key="5">
    <source>
        <dbReference type="ARBA" id="ARBA00022801"/>
    </source>
</evidence>
<name>A0A3N4N2L0_9NEIS</name>
<dbReference type="OrthoDB" id="5905204at2"/>
<comment type="similarity">
    <text evidence="15">Belongs to the helicase family. UvrD subfamily.</text>
</comment>
<evidence type="ECO:0000256" key="12">
    <source>
        <dbReference type="ARBA" id="ARBA00023235"/>
    </source>
</evidence>
<keyword evidence="4 15" id="KW-0227">DNA damage</keyword>
<dbReference type="InterPro" id="IPR011604">
    <property type="entry name" value="PDDEXK-like_dom_sf"/>
</dbReference>
<gene>
    <name evidence="15 19" type="primary">recB</name>
    <name evidence="19" type="ORF">EGK74_01625</name>
</gene>
<feature type="binding site" evidence="16">
    <location>
        <begin position="23"/>
        <end position="30"/>
    </location>
    <ligand>
        <name>ATP</name>
        <dbReference type="ChEBI" id="CHEBI:30616"/>
    </ligand>
</feature>
<comment type="catalytic activity">
    <reaction evidence="13 15">
        <text>Couples ATP hydrolysis with the unwinding of duplex DNA by translocating in the 3'-5' direction.</text>
        <dbReference type="EC" id="5.6.2.4"/>
    </reaction>
</comment>
<dbReference type="HAMAP" id="MF_01485">
    <property type="entry name" value="RecB"/>
    <property type="match status" value="1"/>
</dbReference>
<dbReference type="InterPro" id="IPR004586">
    <property type="entry name" value="RecB"/>
</dbReference>
<evidence type="ECO:0000259" key="17">
    <source>
        <dbReference type="PROSITE" id="PS51198"/>
    </source>
</evidence>
<keyword evidence="10 15" id="KW-0238">DNA-binding</keyword>
<evidence type="ECO:0000256" key="2">
    <source>
        <dbReference type="ARBA" id="ARBA00022723"/>
    </source>
</evidence>
<keyword evidence="6 15" id="KW-0347">Helicase</keyword>
<keyword evidence="9 15" id="KW-0460">Magnesium</keyword>
<dbReference type="PROSITE" id="PS51217">
    <property type="entry name" value="UVRD_HELICASE_CTER"/>
    <property type="match status" value="1"/>
</dbReference>
<keyword evidence="5 15" id="KW-0378">Hydrolase</keyword>
<dbReference type="RefSeq" id="WP_123803672.1">
    <property type="nucleotide sequence ID" value="NZ_RPFL01000002.1"/>
</dbReference>
<dbReference type="InterPro" id="IPR000212">
    <property type="entry name" value="DNA_helicase_UvrD/REP"/>
</dbReference>
<dbReference type="Gene3D" id="3.40.50.300">
    <property type="entry name" value="P-loop containing nucleotide triphosphate hydrolases"/>
    <property type="match status" value="2"/>
</dbReference>
<dbReference type="GO" id="GO:0005829">
    <property type="term" value="C:cytosol"/>
    <property type="evidence" value="ECO:0007669"/>
    <property type="project" value="TreeGrafter"/>
</dbReference>
<dbReference type="GO" id="GO:0000287">
    <property type="term" value="F:magnesium ion binding"/>
    <property type="evidence" value="ECO:0007669"/>
    <property type="project" value="UniProtKB-UniRule"/>
</dbReference>
<dbReference type="GO" id="GO:0008854">
    <property type="term" value="F:exodeoxyribonuclease V activity"/>
    <property type="evidence" value="ECO:0007669"/>
    <property type="project" value="UniProtKB-EC"/>
</dbReference>
<keyword evidence="3 15" id="KW-0547">Nucleotide-binding</keyword>
<dbReference type="GO" id="GO:0003677">
    <property type="term" value="F:DNA binding"/>
    <property type="evidence" value="ECO:0007669"/>
    <property type="project" value="UniProtKB-UniRule"/>
</dbReference>
<evidence type="ECO:0000313" key="19">
    <source>
        <dbReference type="EMBL" id="RPD90474.1"/>
    </source>
</evidence>
<evidence type="ECO:0000256" key="6">
    <source>
        <dbReference type="ARBA" id="ARBA00022806"/>
    </source>
</evidence>
<comment type="subunit">
    <text evidence="15">Heterotrimer of RecB, RecC and RecD. All subunits contribute to DNA-binding. Interacts with RecA.</text>
</comment>
<dbReference type="Gene3D" id="3.90.320.10">
    <property type="match status" value="1"/>
</dbReference>
<evidence type="ECO:0000256" key="13">
    <source>
        <dbReference type="ARBA" id="ARBA00034617"/>
    </source>
</evidence>
<evidence type="ECO:0000259" key="18">
    <source>
        <dbReference type="PROSITE" id="PS51217"/>
    </source>
</evidence>
<evidence type="ECO:0000256" key="4">
    <source>
        <dbReference type="ARBA" id="ARBA00022763"/>
    </source>
</evidence>
<comment type="catalytic activity">
    <reaction evidence="14 15">
        <text>ATP + H2O = ADP + phosphate + H(+)</text>
        <dbReference type="Rhea" id="RHEA:13065"/>
        <dbReference type="ChEBI" id="CHEBI:15377"/>
        <dbReference type="ChEBI" id="CHEBI:15378"/>
        <dbReference type="ChEBI" id="CHEBI:30616"/>
        <dbReference type="ChEBI" id="CHEBI:43474"/>
        <dbReference type="ChEBI" id="CHEBI:456216"/>
        <dbReference type="EC" id="5.6.2.4"/>
    </reaction>
</comment>
<evidence type="ECO:0000256" key="15">
    <source>
        <dbReference type="HAMAP-Rule" id="MF_01485"/>
    </source>
</evidence>
<keyword evidence="1 15" id="KW-0540">Nuclease</keyword>
<dbReference type="InterPro" id="IPR014016">
    <property type="entry name" value="UvrD-like_ATP-bd"/>
</dbReference>
<dbReference type="GO" id="GO:0043138">
    <property type="term" value="F:3'-5' DNA helicase activity"/>
    <property type="evidence" value="ECO:0007669"/>
    <property type="project" value="UniProtKB-UniRule"/>
</dbReference>
<evidence type="ECO:0000256" key="9">
    <source>
        <dbReference type="ARBA" id="ARBA00022842"/>
    </source>
</evidence>
<dbReference type="CDD" id="cd22352">
    <property type="entry name" value="RecB_C-like"/>
    <property type="match status" value="1"/>
</dbReference>
<proteinExistence type="inferred from homology"/>
<dbReference type="GO" id="GO:0009338">
    <property type="term" value="C:exodeoxyribonuclease V complex"/>
    <property type="evidence" value="ECO:0007669"/>
    <property type="project" value="TreeGrafter"/>
</dbReference>
<dbReference type="GO" id="GO:0000724">
    <property type="term" value="P:double-strand break repair via homologous recombination"/>
    <property type="evidence" value="ECO:0007669"/>
    <property type="project" value="UniProtKB-UniRule"/>
</dbReference>
<comment type="domain">
    <text evidence="15">The C-terminal domain has nuclease activity and interacts with RecD. It interacts with RecA, facilitating its loading onto ssDNA.</text>
</comment>
<dbReference type="InterPro" id="IPR014017">
    <property type="entry name" value="DNA_helicase_UvrD-like_C"/>
</dbReference>
<accession>A0A3N4N2L0</accession>
<reference evidence="19 20" key="1">
    <citation type="submission" date="2018-11" db="EMBL/GenBank/DDBJ databases">
        <title>Neisseria weixii sp. nov. isolated from the rectal contents of plateau pika (Ochotona cruzoniae).</title>
        <authorList>
            <person name="Zhang G."/>
        </authorList>
    </citation>
    <scope>NUCLEOTIDE SEQUENCE [LARGE SCALE GENOMIC DNA]</scope>
    <source>
        <strain evidence="19 20">10009</strain>
    </source>
</reference>
<dbReference type="Proteomes" id="UP000272412">
    <property type="component" value="Unassembled WGS sequence"/>
</dbReference>
<dbReference type="PANTHER" id="PTHR11070">
    <property type="entry name" value="UVRD / RECB / PCRA DNA HELICASE FAMILY MEMBER"/>
    <property type="match status" value="1"/>
</dbReference>
<dbReference type="SUPFAM" id="SSF52980">
    <property type="entry name" value="Restriction endonuclease-like"/>
    <property type="match status" value="1"/>
</dbReference>
<keyword evidence="8 15" id="KW-0067">ATP-binding</keyword>
<evidence type="ECO:0000256" key="10">
    <source>
        <dbReference type="ARBA" id="ARBA00023125"/>
    </source>
</evidence>
<dbReference type="NCBIfam" id="TIGR00609">
    <property type="entry name" value="recB"/>
    <property type="match status" value="1"/>
</dbReference>
<dbReference type="AlphaFoldDB" id="A0A3N4N2L0"/>
<comment type="miscellaneous">
    <text evidence="15">In the RecBCD complex, RecB has a slow 3'-5' helicase, an exonuclease activity and loads RecA onto ssDNA, RecD has a fast 5'-3' helicase activity, while RecC stimulates the ATPase and processivity of the RecB helicase and contributes to recognition of the Chi site.</text>
</comment>
<sequence>MSHSVHAFKPLSVPIQGTNLIEASAGTGKTYGIAALFTRLIVLEKMPVDKVLVVTFTKAATAELKTRLRARLDEVLQALESVENAAEDSDGLSQYCEREHSGDVFLYGLLQKALEQESQARLIVRLKAAIGGFDNASIYTIHGFCQRVLRDFAFLCQTQFDVELTDDSRERLLVPAQDFWRGRVSNNPQLAKLVFKHQYTPQNMLAEIQSFTGRPYLRFRRPENLLAESQQKVADTWAKVKANLPELEGIFWRIHPDLNGNSYRSNTFQALFNQLKHAAEQDYLPKNYDKLAMLGADLLAGKAKKGQSLDAAALADLQMLANLGRDLTQAEEEEKNALTLLKLDLLDHINLALAEQKKSRRERTFDDLLLDVSNALQPGNPHAQALAEAVAATWQVALIDEFQDTDPLQYQIFSQIFIRQNNPLFLVGDPKQAIYSFRGADIYAYLQAAEDAQQHYTLATNFRSHAKLINGIGSLFQCKNCPFVLENIDYNPVGAAREESRLSPGRPAIQVRWLHGSETEPMNKDALRKRAAEYCADEIAFALNEAAEGRLNFKGQPLESGDIAVLVRTHNEGSMIAQALKSRRIQSVLLHRESVFASPEAQGLSALLDFCLNPRRTESLRFALSSVLFGYDADALYALNQNEAELLAWIDSAEHAAQEWQQKGIYTAMQHFSAEHGIETRLLSDGNNRSLTNYHQLLERLSAENEQSRSPASLHQWLLAQINLAENGNKSESHVLRLESDEALVKIVTMHAAKGLQYPLVYCPFVWDAQDNKAHDWQILHRDGGESELLAEHQLDDGDHIQLSDEEMAERLRLLYVALTRAEEQLNIYAAYCQDTDDNTFAYLLEGRADSTREAVKAAYESERKAGKGAAEMAMLKNNWIKFISGQAENENTDFVFTEDAPLSAAYHSARQTDVQYQAAGIPPRGFEYIRHTSFTGLSRHVKAHDSEREELQPSLDAAESNIRPSENVVEESDHDELSIHRFPRGTNAGLCLHDMLENLEFQTPAAEQSKQILETLTRHGFEEKWLPAVMTLLDCCRETPISGKDTLSDIQPNERLPEMGFTLYMHDFNLAALRAWFAQPHLGLPPECLEAAQRLDFQDVQGYLNGFIDMTCLTSDGQVCVIDYKSNYLGTNAAAYTPQAMNEAMAEHHYYLQALIYAIAVGRYFKLRGLALPQIAVRYLFLRGMNGTENGIWSWDIHAEDLADWV</sequence>
<dbReference type="GO" id="GO:0016887">
    <property type="term" value="F:ATP hydrolysis activity"/>
    <property type="evidence" value="ECO:0007669"/>
    <property type="project" value="RHEA"/>
</dbReference>
<evidence type="ECO:0000256" key="16">
    <source>
        <dbReference type="PROSITE-ProRule" id="PRU00560"/>
    </source>
</evidence>
<dbReference type="EC" id="5.6.2.4" evidence="15"/>
<feature type="binding site" evidence="15">
    <location>
        <position position="1124"/>
    </location>
    <ligand>
        <name>Mg(2+)</name>
        <dbReference type="ChEBI" id="CHEBI:18420"/>
    </ligand>
</feature>
<comment type="function">
    <text evidence="15">A helicase/nuclease that prepares dsDNA breaks (DSB) for recombinational DNA repair. Binds to DSBs and unwinds DNA via a highly rapid and processive ATP-dependent bidirectional helicase activity. Unwinds dsDNA until it encounters a Chi (crossover hotspot instigator) sequence from the 3' direction. Cuts ssDNA a few nucleotides 3' to the Chi site. The properties and activities of the enzyme are changed at Chi. The Chi-altered holoenzyme produces a long 3'-ssDNA overhang and facilitates RecA-binding to the ssDNA for homologous DNA recombination and repair. Holoenzyme degrades any linearized DNA that is unable to undergo homologous recombination. In the holoenzyme this subunit contributes ATPase, 3'-5' helicase, exonuclease activity and loads RecA onto ssDNA.</text>
</comment>
<dbReference type="InterPro" id="IPR011335">
    <property type="entry name" value="Restrct_endonuc-II-like"/>
</dbReference>
<comment type="domain">
    <text evidence="15">The N-terminal DNA-binding domain is a ssDNA-dependent ATPase and has ATP-dependent 3'-5' helicase function. This domain interacts with RecC.</text>
</comment>
<keyword evidence="11 15" id="KW-0234">DNA repair</keyword>
<evidence type="ECO:0000256" key="11">
    <source>
        <dbReference type="ARBA" id="ARBA00023204"/>
    </source>
</evidence>
<feature type="domain" description="UvrD-like helicase ATP-binding" evidence="17">
    <location>
        <begin position="2"/>
        <end position="465"/>
    </location>
</feature>
<dbReference type="EC" id="3.1.11.5" evidence="15"/>
<comment type="catalytic activity">
    <reaction evidence="15">
        <text>Exonucleolytic cleavage (in the presence of ATP) in either 5'- to 3'- or 3'- to 5'-direction to yield 5'-phosphooligonucleotides.</text>
        <dbReference type="EC" id="3.1.11.5"/>
    </reaction>
</comment>
<dbReference type="GO" id="GO:0005524">
    <property type="term" value="F:ATP binding"/>
    <property type="evidence" value="ECO:0007669"/>
    <property type="project" value="UniProtKB-UniRule"/>
</dbReference>
<comment type="caution">
    <text evidence="19">The sequence shown here is derived from an EMBL/GenBank/DDBJ whole genome shotgun (WGS) entry which is preliminary data.</text>
</comment>
<evidence type="ECO:0000256" key="14">
    <source>
        <dbReference type="ARBA" id="ARBA00048988"/>
    </source>
</evidence>
<keyword evidence="7 15" id="KW-0269">Exonuclease</keyword>
<organism evidence="19 20">
    <name type="scientific">Neisseria weixii</name>
    <dbReference type="NCBI Taxonomy" id="1853276"/>
    <lineage>
        <taxon>Bacteria</taxon>
        <taxon>Pseudomonadati</taxon>
        <taxon>Pseudomonadota</taxon>
        <taxon>Betaproteobacteria</taxon>
        <taxon>Neisseriales</taxon>
        <taxon>Neisseriaceae</taxon>
        <taxon>Neisseria</taxon>
    </lineage>
</organism>
<dbReference type="PANTHER" id="PTHR11070:SF23">
    <property type="entry name" value="RECBCD ENZYME SUBUNIT RECB"/>
    <property type="match status" value="1"/>
</dbReference>
<feature type="region of interest" description="DNA-binding and helicase activity, interacts with RecC" evidence="15">
    <location>
        <begin position="1"/>
        <end position="904"/>
    </location>
</feature>
<comment type="cofactor">
    <cofactor evidence="15">
        <name>Mg(2+)</name>
        <dbReference type="ChEBI" id="CHEBI:18420"/>
    </cofactor>
    <text evidence="15">Binds 1 Mg(2+) ion per subunit.</text>
</comment>
<evidence type="ECO:0000256" key="1">
    <source>
        <dbReference type="ARBA" id="ARBA00022722"/>
    </source>
</evidence>
<dbReference type="InterPro" id="IPR027417">
    <property type="entry name" value="P-loop_NTPase"/>
</dbReference>
<evidence type="ECO:0000313" key="20">
    <source>
        <dbReference type="Proteomes" id="UP000272412"/>
    </source>
</evidence>
<dbReference type="Gene3D" id="1.10.3170.10">
    <property type="entry name" value="Recbcd, chain B, domain 2"/>
    <property type="match status" value="1"/>
</dbReference>
<evidence type="ECO:0000256" key="3">
    <source>
        <dbReference type="ARBA" id="ARBA00022741"/>
    </source>
</evidence>
<keyword evidence="12 15" id="KW-0413">Isomerase</keyword>
<feature type="binding site" evidence="15">
    <location>
        <position position="1110"/>
    </location>
    <ligand>
        <name>Mg(2+)</name>
        <dbReference type="ChEBI" id="CHEBI:18420"/>
    </ligand>
</feature>
<dbReference type="EMBL" id="RPFL01000002">
    <property type="protein sequence ID" value="RPD90474.1"/>
    <property type="molecule type" value="Genomic_DNA"/>
</dbReference>
<dbReference type="Pfam" id="PF13361">
    <property type="entry name" value="UvrD_C"/>
    <property type="match status" value="1"/>
</dbReference>
<feature type="active site" description="For nuclease activity" evidence="15">
    <location>
        <position position="1124"/>
    </location>
</feature>
<feature type="binding site" evidence="15">
    <location>
        <position position="994"/>
    </location>
    <ligand>
        <name>Mg(2+)</name>
        <dbReference type="ChEBI" id="CHEBI:18420"/>
    </ligand>
</feature>
<evidence type="ECO:0000256" key="8">
    <source>
        <dbReference type="ARBA" id="ARBA00022840"/>
    </source>
</evidence>
<dbReference type="Gene3D" id="1.10.486.10">
    <property type="entry name" value="PCRA, domain 4"/>
    <property type="match status" value="1"/>
</dbReference>
<evidence type="ECO:0000256" key="7">
    <source>
        <dbReference type="ARBA" id="ARBA00022839"/>
    </source>
</evidence>
<keyword evidence="2 15" id="KW-0479">Metal-binding</keyword>
<dbReference type="SUPFAM" id="SSF52540">
    <property type="entry name" value="P-loop containing nucleoside triphosphate hydrolases"/>
    <property type="match status" value="1"/>
</dbReference>